<name>A0A8J9YN75_BRALA</name>
<gene>
    <name evidence="2" type="primary">NAT16</name>
    <name evidence="2" type="ORF">BLAG_LOCUS4289</name>
</gene>
<organism evidence="2 3">
    <name type="scientific">Branchiostoma lanceolatum</name>
    <name type="common">Common lancelet</name>
    <name type="synonym">Amphioxus lanceolatum</name>
    <dbReference type="NCBI Taxonomy" id="7740"/>
    <lineage>
        <taxon>Eukaryota</taxon>
        <taxon>Metazoa</taxon>
        <taxon>Chordata</taxon>
        <taxon>Cephalochordata</taxon>
        <taxon>Leptocardii</taxon>
        <taxon>Amphioxiformes</taxon>
        <taxon>Branchiostomatidae</taxon>
        <taxon>Branchiostoma</taxon>
    </lineage>
</organism>
<proteinExistence type="predicted"/>
<dbReference type="OrthoDB" id="10020754at2759"/>
<evidence type="ECO:0000313" key="2">
    <source>
        <dbReference type="EMBL" id="CAH1240290.1"/>
    </source>
</evidence>
<dbReference type="CDD" id="cd04301">
    <property type="entry name" value="NAT_SF"/>
    <property type="match status" value="1"/>
</dbReference>
<dbReference type="Pfam" id="PF24066">
    <property type="entry name" value="Hisat_C"/>
    <property type="match status" value="1"/>
</dbReference>
<dbReference type="Gene3D" id="3.40.630.30">
    <property type="match status" value="1"/>
</dbReference>
<evidence type="ECO:0000259" key="1">
    <source>
        <dbReference type="Pfam" id="PF24066"/>
    </source>
</evidence>
<dbReference type="PANTHER" id="PTHR47403">
    <property type="entry name" value="LOC100145250 PROTEIN"/>
    <property type="match status" value="1"/>
</dbReference>
<accession>A0A8J9YN75</accession>
<keyword evidence="3" id="KW-1185">Reference proteome</keyword>
<sequence length="331" mass="37603">MSVQVQGHDQDVLAKLKIRDAMHVDYDAVLTLESGRHGYDCLPALYHRWVDDPAVTLRLAWTEEKVLVAIMVTWTDDSGETIYLKTFRISPDWRGRGLSIGLRRLLLTETFKESPKLRTFRTMVDAKAPQLIKRLGLPVKSKFKVETIFLQADEEALLAKLEDLQRPIQSTVSTIKSFKNMDMKRMLADEFASKILPERTVLDDTDPYSFSLPNMKTLEERKCYILVDRSGPAVRSLSVGGSYATSRGTVYYFAIHCKDRQLAKSHVVLQMKHACGEHRGNVTFIVTVKDSSLTEDVASYCKEAMGLKDLPYGGAHELLESRSLVWEEKKI</sequence>
<feature type="domain" description="Histidine N-acetyltransferase C-terminal" evidence="1">
    <location>
        <begin position="178"/>
        <end position="288"/>
    </location>
</feature>
<dbReference type="PANTHER" id="PTHR47403:SF6">
    <property type="entry name" value="N-ACETYLTRANSFERASE DOMAIN-CONTAINING PROTEIN"/>
    <property type="match status" value="1"/>
</dbReference>
<dbReference type="SUPFAM" id="SSF55729">
    <property type="entry name" value="Acyl-CoA N-acyltransferases (Nat)"/>
    <property type="match status" value="1"/>
</dbReference>
<dbReference type="InterPro" id="IPR016181">
    <property type="entry name" value="Acyl_CoA_acyltransferase"/>
</dbReference>
<dbReference type="EMBL" id="OV696696">
    <property type="protein sequence ID" value="CAH1240290.1"/>
    <property type="molecule type" value="Genomic_DNA"/>
</dbReference>
<reference evidence="2" key="1">
    <citation type="submission" date="2022-01" db="EMBL/GenBank/DDBJ databases">
        <authorList>
            <person name="Braso-Vives M."/>
        </authorList>
    </citation>
    <scope>NUCLEOTIDE SEQUENCE</scope>
</reference>
<dbReference type="AlphaFoldDB" id="A0A8J9YN75"/>
<protein>
    <submittedName>
        <fullName evidence="2">NAT16 protein</fullName>
    </submittedName>
</protein>
<evidence type="ECO:0000313" key="3">
    <source>
        <dbReference type="Proteomes" id="UP000838412"/>
    </source>
</evidence>
<dbReference type="InterPro" id="IPR056483">
    <property type="entry name" value="Hisat_C"/>
</dbReference>
<dbReference type="Proteomes" id="UP000838412">
    <property type="component" value="Chromosome 11"/>
</dbReference>